<keyword evidence="5" id="KW-1015">Disulfide bond</keyword>
<dbReference type="SMART" id="SM00409">
    <property type="entry name" value="IG"/>
    <property type="match status" value="1"/>
</dbReference>
<protein>
    <submittedName>
        <fullName evidence="11">CMRF35-like molecule 2</fullName>
    </submittedName>
</protein>
<sequence length="284" mass="30426">MWLSPVLLLLCLSGSLSLTGPSSVTGTLGGSLSVPCQYEEGYQRHNKYWCRGEYGITCEKIVETKGEEKEERSGRVSIRDHADNFTFIVTMENLTTDDAGSYWCGIQRTWLPDPLVQVNVSVSAVHGWGESKHLTCDLSPAPNKTTERTTCQAVPAAFLGLNSKQNPSTEEVLTYCSGSLLSSVHFLFLVFLKLPLFLTLVGAVLWVNRPQRGCGGNKPNEDNPQCSTLSPGMPCPRMVGQDSKEERAASAVSTAAVGRVLAAAKGPSVTQPCGGDSGAGAPTR</sequence>
<dbReference type="FunFam" id="2.60.40.10:FF:000370">
    <property type="entry name" value="CMRF35-like molecule 1"/>
    <property type="match status" value="1"/>
</dbReference>
<dbReference type="InterPro" id="IPR003599">
    <property type="entry name" value="Ig_sub"/>
</dbReference>
<evidence type="ECO:0000256" key="2">
    <source>
        <dbReference type="ARBA" id="ARBA00022692"/>
    </source>
</evidence>
<proteinExistence type="predicted"/>
<organism evidence="10 11">
    <name type="scientific">Odobenus rosmarus divergens</name>
    <name type="common">Pacific walrus</name>
    <dbReference type="NCBI Taxonomy" id="9708"/>
    <lineage>
        <taxon>Eukaryota</taxon>
        <taxon>Metazoa</taxon>
        <taxon>Chordata</taxon>
        <taxon>Craniata</taxon>
        <taxon>Vertebrata</taxon>
        <taxon>Euteleostomi</taxon>
        <taxon>Mammalia</taxon>
        <taxon>Eutheria</taxon>
        <taxon>Laurasiatheria</taxon>
        <taxon>Carnivora</taxon>
        <taxon>Caniformia</taxon>
        <taxon>Pinnipedia</taxon>
        <taxon>Odobenidae</taxon>
        <taxon>Odobenus</taxon>
    </lineage>
</organism>
<dbReference type="InterPro" id="IPR013783">
    <property type="entry name" value="Ig-like_fold"/>
</dbReference>
<evidence type="ECO:0000313" key="11">
    <source>
        <dbReference type="RefSeq" id="XP_004394461.1"/>
    </source>
</evidence>
<keyword evidence="7" id="KW-1133">Transmembrane helix</keyword>
<accession>A0A9B0G7S3</accession>
<dbReference type="Pfam" id="PF07686">
    <property type="entry name" value="V-set"/>
    <property type="match status" value="1"/>
</dbReference>
<feature type="signal peptide" evidence="8">
    <location>
        <begin position="1"/>
        <end position="17"/>
    </location>
</feature>
<dbReference type="Gene3D" id="2.60.40.10">
    <property type="entry name" value="Immunoglobulins"/>
    <property type="match status" value="1"/>
</dbReference>
<feature type="domain" description="Ig-like" evidence="9">
    <location>
        <begin position="5"/>
        <end position="123"/>
    </location>
</feature>
<dbReference type="GO" id="GO:0005886">
    <property type="term" value="C:plasma membrane"/>
    <property type="evidence" value="ECO:0007669"/>
    <property type="project" value="TreeGrafter"/>
</dbReference>
<dbReference type="AlphaFoldDB" id="A0A9B0G7S3"/>
<feature type="region of interest" description="Disordered" evidence="6">
    <location>
        <begin position="212"/>
        <end position="231"/>
    </location>
</feature>
<evidence type="ECO:0000256" key="3">
    <source>
        <dbReference type="ARBA" id="ARBA00022729"/>
    </source>
</evidence>
<dbReference type="PANTHER" id="PTHR11860">
    <property type="entry name" value="POLYMERIC-IMMUNOGLOBULIN RECEPTOR"/>
    <property type="match status" value="1"/>
</dbReference>
<dbReference type="InterPro" id="IPR050671">
    <property type="entry name" value="CD300_family_receptors"/>
</dbReference>
<dbReference type="CDD" id="cd05716">
    <property type="entry name" value="IgV_pIgR_like"/>
    <property type="match status" value="1"/>
</dbReference>
<evidence type="ECO:0000259" key="9">
    <source>
        <dbReference type="PROSITE" id="PS50835"/>
    </source>
</evidence>
<dbReference type="InterPro" id="IPR013106">
    <property type="entry name" value="Ig_V-set"/>
</dbReference>
<evidence type="ECO:0000256" key="6">
    <source>
        <dbReference type="SAM" id="MobiDB-lite"/>
    </source>
</evidence>
<evidence type="ECO:0000256" key="1">
    <source>
        <dbReference type="ARBA" id="ARBA00004370"/>
    </source>
</evidence>
<dbReference type="PANTHER" id="PTHR11860:SF89">
    <property type="entry name" value="CMRF35-LIKE MOLECULE 2"/>
    <property type="match status" value="1"/>
</dbReference>
<evidence type="ECO:0000256" key="7">
    <source>
        <dbReference type="SAM" id="Phobius"/>
    </source>
</evidence>
<feature type="chain" id="PRO_5038671394" evidence="8">
    <location>
        <begin position="18"/>
        <end position="284"/>
    </location>
</feature>
<evidence type="ECO:0000313" key="10">
    <source>
        <dbReference type="Proteomes" id="UP000245340"/>
    </source>
</evidence>
<dbReference type="RefSeq" id="XP_004394461.1">
    <property type="nucleotide sequence ID" value="XM_004394404.1"/>
</dbReference>
<keyword evidence="2 7" id="KW-0812">Transmembrane</keyword>
<dbReference type="GO" id="GO:0004888">
    <property type="term" value="F:transmembrane signaling receptor activity"/>
    <property type="evidence" value="ECO:0007669"/>
    <property type="project" value="TreeGrafter"/>
</dbReference>
<evidence type="ECO:0000256" key="5">
    <source>
        <dbReference type="ARBA" id="ARBA00023157"/>
    </source>
</evidence>
<evidence type="ECO:0000256" key="8">
    <source>
        <dbReference type="SAM" id="SignalP"/>
    </source>
</evidence>
<evidence type="ECO:0000256" key="4">
    <source>
        <dbReference type="ARBA" id="ARBA00023136"/>
    </source>
</evidence>
<keyword evidence="4 7" id="KW-0472">Membrane</keyword>
<keyword evidence="10" id="KW-1185">Reference proteome</keyword>
<dbReference type="SUPFAM" id="SSF48726">
    <property type="entry name" value="Immunoglobulin"/>
    <property type="match status" value="1"/>
</dbReference>
<feature type="transmembrane region" description="Helical" evidence="7">
    <location>
        <begin position="186"/>
        <end position="207"/>
    </location>
</feature>
<dbReference type="Proteomes" id="UP000245340">
    <property type="component" value="Unplaced"/>
</dbReference>
<dbReference type="InterPro" id="IPR036179">
    <property type="entry name" value="Ig-like_dom_sf"/>
</dbReference>
<comment type="subcellular location">
    <subcellularLocation>
        <location evidence="1">Membrane</location>
    </subcellularLocation>
</comment>
<keyword evidence="3 8" id="KW-0732">Signal</keyword>
<dbReference type="PROSITE" id="PS50835">
    <property type="entry name" value="IG_LIKE"/>
    <property type="match status" value="1"/>
</dbReference>
<reference evidence="11" key="1">
    <citation type="submission" date="2025-08" db="UniProtKB">
        <authorList>
            <consortium name="RefSeq"/>
        </authorList>
    </citation>
    <scope>IDENTIFICATION</scope>
</reference>
<name>A0A9B0G7S3_ODORO</name>
<gene>
    <name evidence="11" type="primary">CD300E</name>
</gene>
<dbReference type="InterPro" id="IPR007110">
    <property type="entry name" value="Ig-like_dom"/>
</dbReference>